<gene>
    <name evidence="2" type="ORF">PAXRUDRAFT_833808</name>
</gene>
<evidence type="ECO:0000313" key="2">
    <source>
        <dbReference type="EMBL" id="KIK79994.1"/>
    </source>
</evidence>
<organism evidence="2 3">
    <name type="scientific">Paxillus rubicundulus Ve08.2h10</name>
    <dbReference type="NCBI Taxonomy" id="930991"/>
    <lineage>
        <taxon>Eukaryota</taxon>
        <taxon>Fungi</taxon>
        <taxon>Dikarya</taxon>
        <taxon>Basidiomycota</taxon>
        <taxon>Agaricomycotina</taxon>
        <taxon>Agaricomycetes</taxon>
        <taxon>Agaricomycetidae</taxon>
        <taxon>Boletales</taxon>
        <taxon>Paxilineae</taxon>
        <taxon>Paxillaceae</taxon>
        <taxon>Paxillus</taxon>
    </lineage>
</organism>
<feature type="region of interest" description="Disordered" evidence="1">
    <location>
        <begin position="1"/>
        <end position="32"/>
    </location>
</feature>
<accession>A0A0D0DFV6</accession>
<evidence type="ECO:0000256" key="1">
    <source>
        <dbReference type="SAM" id="MobiDB-lite"/>
    </source>
</evidence>
<evidence type="ECO:0000313" key="3">
    <source>
        <dbReference type="Proteomes" id="UP000054538"/>
    </source>
</evidence>
<protein>
    <submittedName>
        <fullName evidence="2">Uncharacterized protein</fullName>
    </submittedName>
</protein>
<sequence length="52" mass="5675">MSWMSATKKNQEWKGGSGDIANPVHLPTTSRSDVEGIQKDYLSYTVDGSSDV</sequence>
<reference evidence="2 3" key="1">
    <citation type="submission" date="2014-04" db="EMBL/GenBank/DDBJ databases">
        <authorList>
            <consortium name="DOE Joint Genome Institute"/>
            <person name="Kuo A."/>
            <person name="Kohler A."/>
            <person name="Jargeat P."/>
            <person name="Nagy L.G."/>
            <person name="Floudas D."/>
            <person name="Copeland A."/>
            <person name="Barry K.W."/>
            <person name="Cichocki N."/>
            <person name="Veneault-Fourrey C."/>
            <person name="LaButti K."/>
            <person name="Lindquist E.A."/>
            <person name="Lipzen A."/>
            <person name="Lundell T."/>
            <person name="Morin E."/>
            <person name="Murat C."/>
            <person name="Sun H."/>
            <person name="Tunlid A."/>
            <person name="Henrissat B."/>
            <person name="Grigoriev I.V."/>
            <person name="Hibbett D.S."/>
            <person name="Martin F."/>
            <person name="Nordberg H.P."/>
            <person name="Cantor M.N."/>
            <person name="Hua S.X."/>
        </authorList>
    </citation>
    <scope>NUCLEOTIDE SEQUENCE [LARGE SCALE GENOMIC DNA]</scope>
    <source>
        <strain evidence="2 3">Ve08.2h10</strain>
    </source>
</reference>
<dbReference type="AlphaFoldDB" id="A0A0D0DFV6"/>
<dbReference type="Proteomes" id="UP000054538">
    <property type="component" value="Unassembled WGS sequence"/>
</dbReference>
<dbReference type="InParanoid" id="A0A0D0DFV6"/>
<reference evidence="3" key="2">
    <citation type="submission" date="2015-01" db="EMBL/GenBank/DDBJ databases">
        <title>Evolutionary Origins and Diversification of the Mycorrhizal Mutualists.</title>
        <authorList>
            <consortium name="DOE Joint Genome Institute"/>
            <consortium name="Mycorrhizal Genomics Consortium"/>
            <person name="Kohler A."/>
            <person name="Kuo A."/>
            <person name="Nagy L.G."/>
            <person name="Floudas D."/>
            <person name="Copeland A."/>
            <person name="Barry K.W."/>
            <person name="Cichocki N."/>
            <person name="Veneault-Fourrey C."/>
            <person name="LaButti K."/>
            <person name="Lindquist E.A."/>
            <person name="Lipzen A."/>
            <person name="Lundell T."/>
            <person name="Morin E."/>
            <person name="Murat C."/>
            <person name="Riley R."/>
            <person name="Ohm R."/>
            <person name="Sun H."/>
            <person name="Tunlid A."/>
            <person name="Henrissat B."/>
            <person name="Grigoriev I.V."/>
            <person name="Hibbett D.S."/>
            <person name="Martin F."/>
        </authorList>
    </citation>
    <scope>NUCLEOTIDE SEQUENCE [LARGE SCALE GENOMIC DNA]</scope>
    <source>
        <strain evidence="3">Ve08.2h10</strain>
    </source>
</reference>
<proteinExistence type="predicted"/>
<dbReference type="HOGENOM" id="CLU_3087865_0_0_1"/>
<keyword evidence="3" id="KW-1185">Reference proteome</keyword>
<name>A0A0D0DFV6_9AGAM</name>
<dbReference type="EMBL" id="KN826129">
    <property type="protein sequence ID" value="KIK79994.1"/>
    <property type="molecule type" value="Genomic_DNA"/>
</dbReference>